<organism evidence="1 2">
    <name type="scientific">Aerophobetes bacterium</name>
    <dbReference type="NCBI Taxonomy" id="2030807"/>
    <lineage>
        <taxon>Bacteria</taxon>
        <taxon>Candidatus Aerophobota</taxon>
    </lineage>
</organism>
<dbReference type="Proteomes" id="UP000279422">
    <property type="component" value="Unassembled WGS sequence"/>
</dbReference>
<dbReference type="AlphaFoldDB" id="A0A497E192"/>
<gene>
    <name evidence="1" type="ORF">DRJ00_09120</name>
</gene>
<comment type="caution">
    <text evidence="1">The sequence shown here is derived from an EMBL/GenBank/DDBJ whole genome shotgun (WGS) entry which is preliminary data.</text>
</comment>
<protein>
    <submittedName>
        <fullName evidence="1">Uncharacterized protein</fullName>
    </submittedName>
</protein>
<accession>A0A497E192</accession>
<evidence type="ECO:0000313" key="1">
    <source>
        <dbReference type="EMBL" id="RLE06823.1"/>
    </source>
</evidence>
<name>A0A497E192_UNCAE</name>
<reference evidence="1 2" key="1">
    <citation type="submission" date="2018-06" db="EMBL/GenBank/DDBJ databases">
        <title>Extensive metabolic versatility and redundancy in microbially diverse, dynamic hydrothermal sediments.</title>
        <authorList>
            <person name="Dombrowski N."/>
            <person name="Teske A."/>
            <person name="Baker B.J."/>
        </authorList>
    </citation>
    <scope>NUCLEOTIDE SEQUENCE [LARGE SCALE GENOMIC DNA]</scope>
    <source>
        <strain evidence="1">B47_G16</strain>
    </source>
</reference>
<sequence length="85" mass="10040">MRYAGKWRNFSNVRRPHFGKGINGKPPLQRLRELGYDLPEEFACFPPIILDDVSTFWAVRVVTISRPHTKVYNNYEKELIPFTED</sequence>
<proteinExistence type="predicted"/>
<evidence type="ECO:0000313" key="2">
    <source>
        <dbReference type="Proteomes" id="UP000279422"/>
    </source>
</evidence>
<dbReference type="EMBL" id="QMPZ01000222">
    <property type="protein sequence ID" value="RLE06823.1"/>
    <property type="molecule type" value="Genomic_DNA"/>
</dbReference>